<gene>
    <name evidence="3" type="ORF">ACFSR1_09480</name>
</gene>
<dbReference type="RefSeq" id="WP_378291874.1">
    <property type="nucleotide sequence ID" value="NZ_JBHULE010000019.1"/>
</dbReference>
<dbReference type="InterPro" id="IPR009001">
    <property type="entry name" value="Transl_elong_EF1A/Init_IF2_C"/>
</dbReference>
<dbReference type="SUPFAM" id="SSF50465">
    <property type="entry name" value="EF-Tu/eEF-1alpha/eIF2-gamma C-terminal domain"/>
    <property type="match status" value="1"/>
</dbReference>
<dbReference type="EMBL" id="JBHULE010000019">
    <property type="protein sequence ID" value="MFD2562894.1"/>
    <property type="molecule type" value="Genomic_DNA"/>
</dbReference>
<evidence type="ECO:0008006" key="5">
    <source>
        <dbReference type="Google" id="ProtNLM"/>
    </source>
</evidence>
<evidence type="ECO:0000313" key="3">
    <source>
        <dbReference type="EMBL" id="MFD2562894.1"/>
    </source>
</evidence>
<protein>
    <recommendedName>
        <fullName evidence="5">Translation elongation factor EFTu/EF1A C-terminal domain-containing protein</fullName>
    </recommendedName>
</protein>
<evidence type="ECO:0000313" key="4">
    <source>
        <dbReference type="Proteomes" id="UP001597319"/>
    </source>
</evidence>
<dbReference type="Proteomes" id="UP001597319">
    <property type="component" value="Unassembled WGS sequence"/>
</dbReference>
<dbReference type="Gene3D" id="2.40.30.10">
    <property type="entry name" value="Translation factors"/>
    <property type="match status" value="1"/>
</dbReference>
<proteinExistence type="predicted"/>
<sequence length="209" mass="24185">MKLLLTDIKKVQKAEVLVESFEDNLVQGVIVSYSFDNELLQKITEFEDLVNSFVIGELLDEVTDQLDAYNWQVKDKDWTIFDFQVFNEKDISFRIKQPDSNVLATTDFRAELQFLTTEQGGRKSPVVSGYRPHVEFEDYPEYITSGQQTYIGQKKVEPGETVLAEISILSKDYFADKLFENMFFEFYEGKHKMGAGKILEIVNVSLKMK</sequence>
<name>A0ABW5LFK0_9FLAO</name>
<accession>A0ABW5LFK0</accession>
<keyword evidence="4" id="KW-1185">Reference proteome</keyword>
<keyword evidence="1" id="KW-0547">Nucleotide-binding</keyword>
<evidence type="ECO:0000256" key="2">
    <source>
        <dbReference type="ARBA" id="ARBA00023134"/>
    </source>
</evidence>
<comment type="caution">
    <text evidence="3">The sequence shown here is derived from an EMBL/GenBank/DDBJ whole genome shotgun (WGS) entry which is preliminary data.</text>
</comment>
<keyword evidence="2" id="KW-0342">GTP-binding</keyword>
<evidence type="ECO:0000256" key="1">
    <source>
        <dbReference type="ARBA" id="ARBA00022741"/>
    </source>
</evidence>
<reference evidence="4" key="1">
    <citation type="journal article" date="2019" name="Int. J. Syst. Evol. Microbiol.">
        <title>The Global Catalogue of Microorganisms (GCM) 10K type strain sequencing project: providing services to taxonomists for standard genome sequencing and annotation.</title>
        <authorList>
            <consortium name="The Broad Institute Genomics Platform"/>
            <consortium name="The Broad Institute Genome Sequencing Center for Infectious Disease"/>
            <person name="Wu L."/>
            <person name="Ma J."/>
        </authorList>
    </citation>
    <scope>NUCLEOTIDE SEQUENCE [LARGE SCALE GENOMIC DNA]</scope>
    <source>
        <strain evidence="4">KCTC 52274</strain>
    </source>
</reference>
<organism evidence="3 4">
    <name type="scientific">Aquimarina rubra</name>
    <dbReference type="NCBI Taxonomy" id="1920033"/>
    <lineage>
        <taxon>Bacteria</taxon>
        <taxon>Pseudomonadati</taxon>
        <taxon>Bacteroidota</taxon>
        <taxon>Flavobacteriia</taxon>
        <taxon>Flavobacteriales</taxon>
        <taxon>Flavobacteriaceae</taxon>
        <taxon>Aquimarina</taxon>
    </lineage>
</organism>